<keyword evidence="2" id="KW-1185">Reference proteome</keyword>
<evidence type="ECO:0000313" key="1">
    <source>
        <dbReference type="EMBL" id="MBL3678908.1"/>
    </source>
</evidence>
<sequence length="477" mass="49194">MSLTIQPRRVRRRAVVRLLAPLREVRWGGLLLGVLLLVGLTGCMTGDGVHAAFTREFARDPAVVDLDLSSADNMPFTGGVGGEVTLRSDLGEAELRAFAERVREFGADHGGAATDQAGSSDPSRVRITLLLDEWRLPVLMDPEAGNALLEVFGELRGDARVQTGGFGTRDFTDSATSARLEVADGETAFALLAESPELFAGLGRMPEVTVATVPGVPERVVLTGAPGAWSDRAGAGYAALGAAAPLTAFEADPAAVTVTLASEADLARAEGVARGTLRYGDGGSVYFQSDLVTLFPGASGGSARVLLADLPVDASAGIESLWTDDHALQLGAPGARELAVIAAAVDQSPAAAGLGPVTIRVGPADEPTLAIEGAPGALAERAATVLALGERGEVARVVLSPGFSSELETRGDPSDADLAAYARQLKPHAEPGDRVCIDAARRGSFCVTAAERLTAAELTEGAARDGRAFVDAWNAQT</sequence>
<evidence type="ECO:0000313" key="2">
    <source>
        <dbReference type="Proteomes" id="UP001645859"/>
    </source>
</evidence>
<dbReference type="Proteomes" id="UP001645859">
    <property type="component" value="Unassembled WGS sequence"/>
</dbReference>
<dbReference type="EMBL" id="QYAC01000003">
    <property type="protein sequence ID" value="MBL3678908.1"/>
    <property type="molecule type" value="Genomic_DNA"/>
</dbReference>
<organism evidence="1 2">
    <name type="scientific">Leucobacter chromiireducens subsp. solipictus</name>
    <dbReference type="NCBI Taxonomy" id="398235"/>
    <lineage>
        <taxon>Bacteria</taxon>
        <taxon>Bacillati</taxon>
        <taxon>Actinomycetota</taxon>
        <taxon>Actinomycetes</taxon>
        <taxon>Micrococcales</taxon>
        <taxon>Microbacteriaceae</taxon>
        <taxon>Leucobacter</taxon>
    </lineage>
</organism>
<name>A0ABS1SEC9_9MICO</name>
<protein>
    <submittedName>
        <fullName evidence="1">Uncharacterized protein</fullName>
    </submittedName>
</protein>
<gene>
    <name evidence="1" type="ORF">D3230_06310</name>
</gene>
<dbReference type="RefSeq" id="WP_202344181.1">
    <property type="nucleotide sequence ID" value="NZ_BAAAPI010000013.1"/>
</dbReference>
<comment type="caution">
    <text evidence="1">The sequence shown here is derived from an EMBL/GenBank/DDBJ whole genome shotgun (WGS) entry which is preliminary data.</text>
</comment>
<accession>A0ABS1SEC9</accession>
<reference evidence="1 2" key="1">
    <citation type="submission" date="2018-09" db="EMBL/GenBank/DDBJ databases">
        <title>Comparative genomics of Leucobacter spp.</title>
        <authorList>
            <person name="Reis A.C."/>
            <person name="Kolvenbach B.A."/>
            <person name="Corvini P.F.X."/>
            <person name="Nunes O.C."/>
        </authorList>
    </citation>
    <scope>NUCLEOTIDE SEQUENCE [LARGE SCALE GENOMIC DNA]</scope>
    <source>
        <strain evidence="1 2">TAN 31504</strain>
    </source>
</reference>
<proteinExistence type="predicted"/>